<dbReference type="InterPro" id="IPR002048">
    <property type="entry name" value="EF_hand_dom"/>
</dbReference>
<dbReference type="PANTHER" id="PTHR23050">
    <property type="entry name" value="CALCIUM BINDING PROTEIN"/>
    <property type="match status" value="1"/>
</dbReference>
<sequence>MAKTAENIEALFQKYDVNKDGSISAQGLLNLAKDMGLPWSNKLVNAMIRERQLHADVKMDLDTFPRVVKALEEIKKALYNPQETHEAMVATFNYIDKNGDGFLSTDELKAGMASVVGMELSSEAIAELIRLADYNMDGQIDIAEFVKMVTSFF</sequence>
<dbReference type="RefSeq" id="XP_035677208.1">
    <property type="nucleotide sequence ID" value="XM_035821315.1"/>
</dbReference>
<dbReference type="PROSITE" id="PS50222">
    <property type="entry name" value="EF_HAND_2"/>
    <property type="match status" value="3"/>
</dbReference>
<dbReference type="Proteomes" id="UP000001554">
    <property type="component" value="Chromosome 5"/>
</dbReference>
<evidence type="ECO:0000313" key="4">
    <source>
        <dbReference type="Proteomes" id="UP000001554"/>
    </source>
</evidence>
<accession>A0A9J7L7R2</accession>
<dbReference type="InterPro" id="IPR011992">
    <property type="entry name" value="EF-hand-dom_pair"/>
</dbReference>
<evidence type="ECO:0000259" key="3">
    <source>
        <dbReference type="PROSITE" id="PS50222"/>
    </source>
</evidence>
<protein>
    <submittedName>
        <fullName evidence="5">Calmodulin-4-like</fullName>
    </submittedName>
</protein>
<dbReference type="InterPro" id="IPR050145">
    <property type="entry name" value="Centrin_CML-like"/>
</dbReference>
<dbReference type="OMA" id="QETHEAM"/>
<dbReference type="SUPFAM" id="SSF47473">
    <property type="entry name" value="EF-hand"/>
    <property type="match status" value="1"/>
</dbReference>
<dbReference type="FunFam" id="1.10.238.10:FF:000003">
    <property type="entry name" value="Calmodulin A"/>
    <property type="match status" value="1"/>
</dbReference>
<dbReference type="OrthoDB" id="26525at2759"/>
<dbReference type="GeneID" id="118416231"/>
<keyword evidence="2" id="KW-0106">Calcium</keyword>
<evidence type="ECO:0000256" key="1">
    <source>
        <dbReference type="ARBA" id="ARBA00022737"/>
    </source>
</evidence>
<gene>
    <name evidence="5" type="primary">LOC118416231</name>
</gene>
<dbReference type="SMART" id="SM00054">
    <property type="entry name" value="EFh"/>
    <property type="match status" value="3"/>
</dbReference>
<feature type="domain" description="EF-hand" evidence="3">
    <location>
        <begin position="83"/>
        <end position="118"/>
    </location>
</feature>
<feature type="domain" description="EF-hand" evidence="3">
    <location>
        <begin position="120"/>
        <end position="153"/>
    </location>
</feature>
<dbReference type="KEGG" id="bfo:118416231"/>
<evidence type="ECO:0000313" key="5">
    <source>
        <dbReference type="RefSeq" id="XP_035677208.1"/>
    </source>
</evidence>
<organism evidence="4 5">
    <name type="scientific">Branchiostoma floridae</name>
    <name type="common">Florida lancelet</name>
    <name type="synonym">Amphioxus</name>
    <dbReference type="NCBI Taxonomy" id="7739"/>
    <lineage>
        <taxon>Eukaryota</taxon>
        <taxon>Metazoa</taxon>
        <taxon>Chordata</taxon>
        <taxon>Cephalochordata</taxon>
        <taxon>Leptocardii</taxon>
        <taxon>Amphioxiformes</taxon>
        <taxon>Branchiostomatidae</taxon>
        <taxon>Branchiostoma</taxon>
    </lineage>
</organism>
<dbReference type="Gene3D" id="1.10.238.10">
    <property type="entry name" value="EF-hand"/>
    <property type="match status" value="2"/>
</dbReference>
<evidence type="ECO:0000256" key="2">
    <source>
        <dbReference type="ARBA" id="ARBA00022837"/>
    </source>
</evidence>
<dbReference type="CDD" id="cd00051">
    <property type="entry name" value="EFh"/>
    <property type="match status" value="1"/>
</dbReference>
<keyword evidence="4" id="KW-1185">Reference proteome</keyword>
<dbReference type="Pfam" id="PF13499">
    <property type="entry name" value="EF-hand_7"/>
    <property type="match status" value="1"/>
</dbReference>
<keyword evidence="1" id="KW-0677">Repeat</keyword>
<proteinExistence type="predicted"/>
<dbReference type="InterPro" id="IPR018247">
    <property type="entry name" value="EF_Hand_1_Ca_BS"/>
</dbReference>
<name>A0A9J7L7R2_BRAFL</name>
<reference evidence="4" key="1">
    <citation type="journal article" date="2020" name="Nat. Ecol. Evol.">
        <title>Deeply conserved synteny resolves early events in vertebrate evolution.</title>
        <authorList>
            <person name="Simakov O."/>
            <person name="Marletaz F."/>
            <person name="Yue J.X."/>
            <person name="O'Connell B."/>
            <person name="Jenkins J."/>
            <person name="Brandt A."/>
            <person name="Calef R."/>
            <person name="Tung C.H."/>
            <person name="Huang T.K."/>
            <person name="Schmutz J."/>
            <person name="Satoh N."/>
            <person name="Yu J.K."/>
            <person name="Putnam N.H."/>
            <person name="Green R.E."/>
            <person name="Rokhsar D.S."/>
        </authorList>
    </citation>
    <scope>NUCLEOTIDE SEQUENCE [LARGE SCALE GENOMIC DNA]</scope>
    <source>
        <strain evidence="4">S238N-H82</strain>
    </source>
</reference>
<dbReference type="AlphaFoldDB" id="A0A9J7L7R2"/>
<dbReference type="Pfam" id="PF13202">
    <property type="entry name" value="EF-hand_5"/>
    <property type="match status" value="1"/>
</dbReference>
<reference evidence="5" key="2">
    <citation type="submission" date="2025-08" db="UniProtKB">
        <authorList>
            <consortium name="RefSeq"/>
        </authorList>
    </citation>
    <scope>IDENTIFICATION</scope>
    <source>
        <strain evidence="5">S238N-H82</strain>
        <tissue evidence="5">Testes</tissue>
    </source>
</reference>
<feature type="domain" description="EF-hand" evidence="3">
    <location>
        <begin position="3"/>
        <end position="38"/>
    </location>
</feature>
<dbReference type="GO" id="GO:0005509">
    <property type="term" value="F:calcium ion binding"/>
    <property type="evidence" value="ECO:0007669"/>
    <property type="project" value="InterPro"/>
</dbReference>
<dbReference type="PROSITE" id="PS00018">
    <property type="entry name" value="EF_HAND_1"/>
    <property type="match status" value="2"/>
</dbReference>